<dbReference type="NCBIfam" id="TIGR00566">
    <property type="entry name" value="trpG_papA"/>
    <property type="match status" value="1"/>
</dbReference>
<keyword evidence="4" id="KW-1185">Reference proteome</keyword>
<keyword evidence="3" id="KW-0456">Lyase</keyword>
<dbReference type="Gene3D" id="3.40.50.880">
    <property type="match status" value="1"/>
</dbReference>
<name>A0A6I3LM28_9FLAO</name>
<dbReference type="GO" id="GO:0000162">
    <property type="term" value="P:L-tryptophan biosynthetic process"/>
    <property type="evidence" value="ECO:0007669"/>
    <property type="project" value="TreeGrafter"/>
</dbReference>
<proteinExistence type="predicted"/>
<sequence>MSQKKQIIIIDNHDSFTYNLYQLFDEHPDCDVTVVQNDQINLDAISSFDQIVFSPGPDIPQKSPIMYQVLEKYKETKPILGICLGHQAIGDYFGATLFNLPDVLHGQQRSLCILDSGELLFRGVANNSTVGLYHSWALAAESIPPELIVTAVSTDGIIMGIRHQEYNIRGIQFHPESFMTEQGAMMIKNWIEQ</sequence>
<accession>A0A6I3LM28</accession>
<dbReference type="RefSeq" id="WP_155092769.1">
    <property type="nucleotide sequence ID" value="NZ_CP102754.1"/>
</dbReference>
<dbReference type="GO" id="GO:0005829">
    <property type="term" value="C:cytosol"/>
    <property type="evidence" value="ECO:0007669"/>
    <property type="project" value="TreeGrafter"/>
</dbReference>
<dbReference type="PRINTS" id="PR00097">
    <property type="entry name" value="ANTSNTHASEII"/>
</dbReference>
<reference evidence="3 4" key="1">
    <citation type="submission" date="2019-11" db="EMBL/GenBank/DDBJ databases">
        <title>Genome of Strain BIT-d1.</title>
        <authorList>
            <person name="Yang Y."/>
        </authorList>
    </citation>
    <scope>NUCLEOTIDE SEQUENCE [LARGE SCALE GENOMIC DNA]</scope>
    <source>
        <strain evidence="3 4">BIT-d1</strain>
    </source>
</reference>
<dbReference type="Proteomes" id="UP000438760">
    <property type="component" value="Unassembled WGS sequence"/>
</dbReference>
<dbReference type="InterPro" id="IPR029062">
    <property type="entry name" value="Class_I_gatase-like"/>
</dbReference>
<organism evidence="3 4">
    <name type="scientific">Myroides albus</name>
    <dbReference type="NCBI Taxonomy" id="2562892"/>
    <lineage>
        <taxon>Bacteria</taxon>
        <taxon>Pseudomonadati</taxon>
        <taxon>Bacteroidota</taxon>
        <taxon>Flavobacteriia</taxon>
        <taxon>Flavobacteriales</taxon>
        <taxon>Flavobacteriaceae</taxon>
        <taxon>Myroides</taxon>
    </lineage>
</organism>
<dbReference type="InterPro" id="IPR006221">
    <property type="entry name" value="TrpG/PapA_dom"/>
</dbReference>
<evidence type="ECO:0000256" key="1">
    <source>
        <dbReference type="ARBA" id="ARBA00022962"/>
    </source>
</evidence>
<dbReference type="PRINTS" id="PR00099">
    <property type="entry name" value="CPSGATASE"/>
</dbReference>
<dbReference type="AlphaFoldDB" id="A0A6I3LM28"/>
<keyword evidence="1" id="KW-0315">Glutamine amidotransferase</keyword>
<dbReference type="EMBL" id="WMJX01000028">
    <property type="protein sequence ID" value="MTG98747.1"/>
    <property type="molecule type" value="Genomic_DNA"/>
</dbReference>
<dbReference type="PRINTS" id="PR00096">
    <property type="entry name" value="GATASE"/>
</dbReference>
<dbReference type="Pfam" id="PF00117">
    <property type="entry name" value="GATase"/>
    <property type="match status" value="1"/>
</dbReference>
<comment type="caution">
    <text evidence="3">The sequence shown here is derived from an EMBL/GenBank/DDBJ whole genome shotgun (WGS) entry which is preliminary data.</text>
</comment>
<dbReference type="InterPro" id="IPR017926">
    <property type="entry name" value="GATASE"/>
</dbReference>
<dbReference type="FunFam" id="3.40.50.880:FF:000003">
    <property type="entry name" value="Anthranilate synthase component II"/>
    <property type="match status" value="1"/>
</dbReference>
<dbReference type="PANTHER" id="PTHR43418:SF4">
    <property type="entry name" value="MULTIFUNCTIONAL TRYPTOPHAN BIOSYNTHESIS PROTEIN"/>
    <property type="match status" value="1"/>
</dbReference>
<dbReference type="PROSITE" id="PS51273">
    <property type="entry name" value="GATASE_TYPE_1"/>
    <property type="match status" value="1"/>
</dbReference>
<evidence type="ECO:0000313" key="4">
    <source>
        <dbReference type="Proteomes" id="UP000438760"/>
    </source>
</evidence>
<dbReference type="EC" id="4.1.3.27" evidence="3"/>
<protein>
    <submittedName>
        <fullName evidence="3">Anthranilate synthase component II</fullName>
        <ecNumber evidence="3">4.1.3.27</ecNumber>
    </submittedName>
</protein>
<evidence type="ECO:0000313" key="3">
    <source>
        <dbReference type="EMBL" id="MTG98747.1"/>
    </source>
</evidence>
<dbReference type="SUPFAM" id="SSF52317">
    <property type="entry name" value="Class I glutamine amidotransferase-like"/>
    <property type="match status" value="1"/>
</dbReference>
<dbReference type="PANTHER" id="PTHR43418">
    <property type="entry name" value="MULTIFUNCTIONAL TRYPTOPHAN BIOSYNTHESIS PROTEIN-RELATED"/>
    <property type="match status" value="1"/>
</dbReference>
<dbReference type="InterPro" id="IPR050472">
    <property type="entry name" value="Anth_synth/Amidotransfase"/>
</dbReference>
<dbReference type="OrthoDB" id="9786812at2"/>
<gene>
    <name evidence="3" type="ORF">GJV76_11505</name>
</gene>
<dbReference type="CDD" id="cd01743">
    <property type="entry name" value="GATase1_Anthranilate_Synthase"/>
    <property type="match status" value="1"/>
</dbReference>
<evidence type="ECO:0000259" key="2">
    <source>
        <dbReference type="Pfam" id="PF00117"/>
    </source>
</evidence>
<feature type="domain" description="Glutamine amidotransferase" evidence="2">
    <location>
        <begin position="9"/>
        <end position="191"/>
    </location>
</feature>
<dbReference type="GO" id="GO:0004049">
    <property type="term" value="F:anthranilate synthase activity"/>
    <property type="evidence" value="ECO:0007669"/>
    <property type="project" value="UniProtKB-EC"/>
</dbReference>